<gene>
    <name evidence="2" type="ORF">ACHAWO_004970</name>
</gene>
<organism evidence="2 3">
    <name type="scientific">Cyclotella atomus</name>
    <dbReference type="NCBI Taxonomy" id="382360"/>
    <lineage>
        <taxon>Eukaryota</taxon>
        <taxon>Sar</taxon>
        <taxon>Stramenopiles</taxon>
        <taxon>Ochrophyta</taxon>
        <taxon>Bacillariophyta</taxon>
        <taxon>Coscinodiscophyceae</taxon>
        <taxon>Thalassiosirophycidae</taxon>
        <taxon>Stephanodiscales</taxon>
        <taxon>Stephanodiscaceae</taxon>
        <taxon>Cyclotella</taxon>
    </lineage>
</organism>
<protein>
    <recommendedName>
        <fullName evidence="1">DUF6824 domain-containing protein</fullName>
    </recommendedName>
</protein>
<name>A0ABD3PVW2_9STRA</name>
<dbReference type="Proteomes" id="UP001530400">
    <property type="component" value="Unassembled WGS sequence"/>
</dbReference>
<evidence type="ECO:0000313" key="2">
    <source>
        <dbReference type="EMBL" id="KAL3791346.1"/>
    </source>
</evidence>
<dbReference type="EMBL" id="JALLPJ020000466">
    <property type="protein sequence ID" value="KAL3791346.1"/>
    <property type="molecule type" value="Genomic_DNA"/>
</dbReference>
<comment type="caution">
    <text evidence="2">The sequence shown here is derived from an EMBL/GenBank/DDBJ whole genome shotgun (WGS) entry which is preliminary data.</text>
</comment>
<accession>A0ABD3PVW2</accession>
<keyword evidence="3" id="KW-1185">Reference proteome</keyword>
<evidence type="ECO:0000313" key="3">
    <source>
        <dbReference type="Proteomes" id="UP001530400"/>
    </source>
</evidence>
<sequence length="410" mass="45387">MNDNTLIVEPVKIIATNRDVIYGRGKQIHDAPGNKKYRELCKANAELYARCREGSRGDNVSRGIFLAVKNFQGRFLGVNKKTGLLEEITEKEAVAKISQAIRDIRKGVKQLLRGKNEECAMPCTPEEYIAYSVNFLHTLIEAEKSTYNKVLVPSLPPAKKNIAVRNASDQSPMANESNKRNDKGMHLGKYMIEPSDSRSQCSGMSMSVSTFSTITGIHSFSSGQGSRSSVPKDDSQVSFKTSITAQSHQQVKYCDELDSIDKVITEMPIPYLSPTSSKGSVPEATIVSFETLSYAQSHQKAKHCNELDSINERISEMSMVSITSRSTISSKGSDPKGSRVAFDNLITFPSRHEEKHCCELDSIDEAIAEMSFSSRPGRGDTKESICSNVGDYWVESTTELPYFIRMNVSA</sequence>
<reference evidence="2 3" key="1">
    <citation type="submission" date="2024-10" db="EMBL/GenBank/DDBJ databases">
        <title>Updated reference genomes for cyclostephanoid diatoms.</title>
        <authorList>
            <person name="Roberts W.R."/>
            <person name="Alverson A.J."/>
        </authorList>
    </citation>
    <scope>NUCLEOTIDE SEQUENCE [LARGE SCALE GENOMIC DNA]</scope>
    <source>
        <strain evidence="2 3">AJA010-31</strain>
    </source>
</reference>
<dbReference type="Pfam" id="PF20710">
    <property type="entry name" value="DUF6824"/>
    <property type="match status" value="1"/>
</dbReference>
<evidence type="ECO:0000259" key="1">
    <source>
        <dbReference type="Pfam" id="PF20710"/>
    </source>
</evidence>
<proteinExistence type="predicted"/>
<dbReference type="AlphaFoldDB" id="A0ABD3PVW2"/>
<dbReference type="InterPro" id="IPR049227">
    <property type="entry name" value="DUF6824"/>
</dbReference>
<feature type="domain" description="DUF6824" evidence="1">
    <location>
        <begin position="19"/>
        <end position="103"/>
    </location>
</feature>